<gene>
    <name evidence="2" type="ORF">MKW94_012192</name>
</gene>
<evidence type="ECO:0000313" key="2">
    <source>
        <dbReference type="EMBL" id="MCL7051988.1"/>
    </source>
</evidence>
<name>A0AA42B5C2_PAPNU</name>
<keyword evidence="3" id="KW-1185">Reference proteome</keyword>
<protein>
    <submittedName>
        <fullName evidence="2">Uncharacterized protein</fullName>
    </submittedName>
</protein>
<feature type="region of interest" description="Disordered" evidence="1">
    <location>
        <begin position="57"/>
        <end position="79"/>
    </location>
</feature>
<reference evidence="2" key="1">
    <citation type="submission" date="2022-03" db="EMBL/GenBank/DDBJ databases">
        <title>A functionally conserved STORR gene fusion in Papaver species that diverged 16.8 million years ago.</title>
        <authorList>
            <person name="Catania T."/>
        </authorList>
    </citation>
    <scope>NUCLEOTIDE SEQUENCE</scope>
    <source>
        <strain evidence="2">S-191538</strain>
    </source>
</reference>
<feature type="compositionally biased region" description="Low complexity" evidence="1">
    <location>
        <begin position="60"/>
        <end position="75"/>
    </location>
</feature>
<accession>A0AA42B5C2</accession>
<feature type="region of interest" description="Disordered" evidence="1">
    <location>
        <begin position="118"/>
        <end position="188"/>
    </location>
</feature>
<dbReference type="PANTHER" id="PTHR33413">
    <property type="entry name" value="EXPRESSED PROTEIN"/>
    <property type="match status" value="1"/>
</dbReference>
<evidence type="ECO:0000313" key="3">
    <source>
        <dbReference type="Proteomes" id="UP001177140"/>
    </source>
</evidence>
<dbReference type="Proteomes" id="UP001177140">
    <property type="component" value="Unassembled WGS sequence"/>
</dbReference>
<dbReference type="PANTHER" id="PTHR33413:SF4">
    <property type="entry name" value="D-RIBOSE-BINDING PERIPLASMIC PROTEIN"/>
    <property type="match status" value="1"/>
</dbReference>
<dbReference type="AlphaFoldDB" id="A0AA42B5C2"/>
<feature type="compositionally biased region" description="Basic and acidic residues" evidence="1">
    <location>
        <begin position="120"/>
        <end position="132"/>
    </location>
</feature>
<sequence length="188" mass="21134">MGNCQAIDAASLVIQHTNGREERLYWPVMAKEIMRLNPGYYVALIITYCVSEQQEQGKRSSNPYSSSNSNSNTSNGVRITRVKLLRPSDTLTLGQAYKLIDSQEVMKGLWAKKFAKMKKKQESSDDQSETRVGEIQSSGFHQIEETSSELGEPNQASTRPDRHRQPSSGLGRSRHWRPSLQSISEATN</sequence>
<evidence type="ECO:0000256" key="1">
    <source>
        <dbReference type="SAM" id="MobiDB-lite"/>
    </source>
</evidence>
<dbReference type="InterPro" id="IPR025322">
    <property type="entry name" value="PADRE_dom"/>
</dbReference>
<feature type="compositionally biased region" description="Polar residues" evidence="1">
    <location>
        <begin position="179"/>
        <end position="188"/>
    </location>
</feature>
<organism evidence="2 3">
    <name type="scientific">Papaver nudicaule</name>
    <name type="common">Iceland poppy</name>
    <dbReference type="NCBI Taxonomy" id="74823"/>
    <lineage>
        <taxon>Eukaryota</taxon>
        <taxon>Viridiplantae</taxon>
        <taxon>Streptophyta</taxon>
        <taxon>Embryophyta</taxon>
        <taxon>Tracheophyta</taxon>
        <taxon>Spermatophyta</taxon>
        <taxon>Magnoliopsida</taxon>
        <taxon>Ranunculales</taxon>
        <taxon>Papaveraceae</taxon>
        <taxon>Papaveroideae</taxon>
        <taxon>Papaver</taxon>
    </lineage>
</organism>
<dbReference type="Pfam" id="PF14009">
    <property type="entry name" value="PADRE"/>
    <property type="match status" value="1"/>
</dbReference>
<proteinExistence type="predicted"/>
<dbReference type="EMBL" id="JAJJMA010344839">
    <property type="protein sequence ID" value="MCL7051988.1"/>
    <property type="molecule type" value="Genomic_DNA"/>
</dbReference>
<comment type="caution">
    <text evidence="2">The sequence shown here is derived from an EMBL/GenBank/DDBJ whole genome shotgun (WGS) entry which is preliminary data.</text>
</comment>